<reference evidence="3" key="1">
    <citation type="submission" date="2021-02" db="EMBL/GenBank/DDBJ databases">
        <title>First Annotated Genome of the Yellow-green Alga Tribonema minus.</title>
        <authorList>
            <person name="Mahan K.M."/>
        </authorList>
    </citation>
    <scope>NUCLEOTIDE SEQUENCE</scope>
    <source>
        <strain evidence="3">UTEX B ZZ1240</strain>
    </source>
</reference>
<dbReference type="SUPFAM" id="SSF52540">
    <property type="entry name" value="P-loop containing nucleoside triphosphate hydrolases"/>
    <property type="match status" value="1"/>
</dbReference>
<organism evidence="3 4">
    <name type="scientific">Tribonema minus</name>
    <dbReference type="NCBI Taxonomy" id="303371"/>
    <lineage>
        <taxon>Eukaryota</taxon>
        <taxon>Sar</taxon>
        <taxon>Stramenopiles</taxon>
        <taxon>Ochrophyta</taxon>
        <taxon>PX clade</taxon>
        <taxon>Xanthophyceae</taxon>
        <taxon>Tribonematales</taxon>
        <taxon>Tribonemataceae</taxon>
        <taxon>Tribonema</taxon>
    </lineage>
</organism>
<dbReference type="EMBL" id="JAFCMP010000223">
    <property type="protein sequence ID" value="KAG5183063.1"/>
    <property type="molecule type" value="Genomic_DNA"/>
</dbReference>
<evidence type="ECO:0000313" key="3">
    <source>
        <dbReference type="EMBL" id="KAG5183063.1"/>
    </source>
</evidence>
<accession>A0A835Z6D7</accession>
<keyword evidence="4" id="KW-1185">Reference proteome</keyword>
<feature type="region of interest" description="Disordered" evidence="1">
    <location>
        <begin position="234"/>
        <end position="254"/>
    </location>
</feature>
<dbReference type="GO" id="GO:0005524">
    <property type="term" value="F:ATP binding"/>
    <property type="evidence" value="ECO:0007669"/>
    <property type="project" value="InterPro"/>
</dbReference>
<name>A0A835Z6D7_9STRA</name>
<sequence length="380" mass="39921">MSSVQRVNWGGAYTLVPLERERPSPGSADAGKSGGAEQALIGNAEAMAQVRRWFEGVARDGRRAAARPLLIVADGPGLGKTTCVRRIAGECGVRLVEAAKEGLRGAHVVDAAVRQAQEEGAVAWFDDVHSEEGEQPAMLRLRDAAAEAAVAMVLCSNAPCPAFIESAVAAAGGTAVALGPVGEMDIAMLLGKRSRALGGGGMPFFDCLRLAKRSRGDVRAALVDMQFWAPRAVSAREQSGSGGKGGRKRRREAPAVLPEGVLTARDGRDVEGPEVSAASAGRTLLQAWRRWPAAVGGRSCADMAAIADDVATADVLLTASREGDDACEMAAMLCARAARGCEGTAEWRARKRRGALRDASAEFRGTRKPRLDALRPEDEE</sequence>
<evidence type="ECO:0000313" key="4">
    <source>
        <dbReference type="Proteomes" id="UP000664859"/>
    </source>
</evidence>
<evidence type="ECO:0000256" key="1">
    <source>
        <dbReference type="SAM" id="MobiDB-lite"/>
    </source>
</evidence>
<dbReference type="Gene3D" id="3.40.50.300">
    <property type="entry name" value="P-loop containing nucleotide triphosphate hydrolases"/>
    <property type="match status" value="1"/>
</dbReference>
<protein>
    <recommendedName>
        <fullName evidence="2">ATPase AAA-type core domain-containing protein</fullName>
    </recommendedName>
</protein>
<dbReference type="Pfam" id="PF00004">
    <property type="entry name" value="AAA"/>
    <property type="match status" value="1"/>
</dbReference>
<dbReference type="Proteomes" id="UP000664859">
    <property type="component" value="Unassembled WGS sequence"/>
</dbReference>
<dbReference type="InterPro" id="IPR027417">
    <property type="entry name" value="P-loop_NTPase"/>
</dbReference>
<dbReference type="AlphaFoldDB" id="A0A835Z6D7"/>
<feature type="domain" description="ATPase AAA-type core" evidence="2">
    <location>
        <begin position="76"/>
        <end position="132"/>
    </location>
</feature>
<dbReference type="GO" id="GO:0016887">
    <property type="term" value="F:ATP hydrolysis activity"/>
    <property type="evidence" value="ECO:0007669"/>
    <property type="project" value="InterPro"/>
</dbReference>
<gene>
    <name evidence="3" type="ORF">JKP88DRAFT_273034</name>
</gene>
<comment type="caution">
    <text evidence="3">The sequence shown here is derived from an EMBL/GenBank/DDBJ whole genome shotgun (WGS) entry which is preliminary data.</text>
</comment>
<proteinExistence type="predicted"/>
<dbReference type="InterPro" id="IPR003959">
    <property type="entry name" value="ATPase_AAA_core"/>
</dbReference>
<evidence type="ECO:0000259" key="2">
    <source>
        <dbReference type="Pfam" id="PF00004"/>
    </source>
</evidence>